<dbReference type="PANTHER" id="PTHR28285">
    <property type="entry name" value="PROTEIN BIG1"/>
    <property type="match status" value="1"/>
</dbReference>
<evidence type="ECO:0000256" key="12">
    <source>
        <dbReference type="SAM" id="SignalP"/>
    </source>
</evidence>
<comment type="similarity">
    <text evidence="2">Belongs to the BIG1 family.</text>
</comment>
<keyword evidence="7 11" id="KW-1133">Transmembrane helix</keyword>
<evidence type="ECO:0000256" key="8">
    <source>
        <dbReference type="ARBA" id="ARBA00023136"/>
    </source>
</evidence>
<evidence type="ECO:0000256" key="4">
    <source>
        <dbReference type="ARBA" id="ARBA00022692"/>
    </source>
</evidence>
<evidence type="ECO:0000256" key="5">
    <source>
        <dbReference type="ARBA" id="ARBA00022729"/>
    </source>
</evidence>
<dbReference type="Pfam" id="PF20520">
    <property type="entry name" value="Ac45-VOA1_TM"/>
    <property type="match status" value="1"/>
</dbReference>
<feature type="chain" id="PRO_5045831110" description="Protein BIG1" evidence="12">
    <location>
        <begin position="17"/>
        <end position="289"/>
    </location>
</feature>
<evidence type="ECO:0000256" key="3">
    <source>
        <dbReference type="ARBA" id="ARBA00022089"/>
    </source>
</evidence>
<evidence type="ECO:0000256" key="2">
    <source>
        <dbReference type="ARBA" id="ARBA00008203"/>
    </source>
</evidence>
<feature type="region of interest" description="Disordered" evidence="10">
    <location>
        <begin position="197"/>
        <end position="223"/>
    </location>
</feature>
<keyword evidence="8 11" id="KW-0472">Membrane</keyword>
<evidence type="ECO:0000256" key="10">
    <source>
        <dbReference type="SAM" id="MobiDB-lite"/>
    </source>
</evidence>
<comment type="caution">
    <text evidence="14">The sequence shown here is derived from an EMBL/GenBank/DDBJ whole genome shotgun (WGS) entry which is preliminary data.</text>
</comment>
<evidence type="ECO:0000256" key="6">
    <source>
        <dbReference type="ARBA" id="ARBA00022824"/>
    </source>
</evidence>
<evidence type="ECO:0000256" key="9">
    <source>
        <dbReference type="ARBA" id="ARBA00023316"/>
    </source>
</evidence>
<evidence type="ECO:0000259" key="13">
    <source>
        <dbReference type="Pfam" id="PF20520"/>
    </source>
</evidence>
<dbReference type="Proteomes" id="UP001465976">
    <property type="component" value="Unassembled WGS sequence"/>
</dbReference>
<accession>A0ABR3FQ37</accession>
<proteinExistence type="inferred from homology"/>
<dbReference type="InterPro" id="IPR037654">
    <property type="entry name" value="Big1"/>
</dbReference>
<keyword evidence="4 11" id="KW-0812">Transmembrane</keyword>
<keyword evidence="15" id="KW-1185">Reference proteome</keyword>
<keyword evidence="9" id="KW-0961">Cell wall biogenesis/degradation</keyword>
<keyword evidence="5 12" id="KW-0732">Signal</keyword>
<evidence type="ECO:0000256" key="11">
    <source>
        <dbReference type="SAM" id="Phobius"/>
    </source>
</evidence>
<dbReference type="EMBL" id="JBAHYK010000149">
    <property type="protein sequence ID" value="KAL0577560.1"/>
    <property type="molecule type" value="Genomic_DNA"/>
</dbReference>
<comment type="subcellular location">
    <subcellularLocation>
        <location evidence="1">Endoplasmic reticulum membrane</location>
        <topology evidence="1">Single-pass type I membrane protein</topology>
    </subcellularLocation>
</comment>
<name>A0ABR3FQ37_9AGAR</name>
<evidence type="ECO:0000256" key="7">
    <source>
        <dbReference type="ARBA" id="ARBA00022989"/>
    </source>
</evidence>
<evidence type="ECO:0000313" key="14">
    <source>
        <dbReference type="EMBL" id="KAL0577560.1"/>
    </source>
</evidence>
<organism evidence="14 15">
    <name type="scientific">Marasmius crinis-equi</name>
    <dbReference type="NCBI Taxonomy" id="585013"/>
    <lineage>
        <taxon>Eukaryota</taxon>
        <taxon>Fungi</taxon>
        <taxon>Dikarya</taxon>
        <taxon>Basidiomycota</taxon>
        <taxon>Agaricomycotina</taxon>
        <taxon>Agaricomycetes</taxon>
        <taxon>Agaricomycetidae</taxon>
        <taxon>Agaricales</taxon>
        <taxon>Marasmiineae</taxon>
        <taxon>Marasmiaceae</taxon>
        <taxon>Marasmius</taxon>
    </lineage>
</organism>
<feature type="signal peptide" evidence="12">
    <location>
        <begin position="1"/>
        <end position="16"/>
    </location>
</feature>
<feature type="transmembrane region" description="Helical" evidence="11">
    <location>
        <begin position="238"/>
        <end position="262"/>
    </location>
</feature>
<protein>
    <recommendedName>
        <fullName evidence="3">Protein BIG1</fullName>
    </recommendedName>
</protein>
<evidence type="ECO:0000313" key="15">
    <source>
        <dbReference type="Proteomes" id="UP001465976"/>
    </source>
</evidence>
<feature type="domain" description="V-type proton ATPase subunit S1/VOA1 transmembrane" evidence="13">
    <location>
        <begin position="237"/>
        <end position="271"/>
    </location>
</feature>
<gene>
    <name evidence="14" type="ORF">V5O48_004423</name>
</gene>
<keyword evidence="6" id="KW-0256">Endoplasmic reticulum</keyword>
<dbReference type="InterPro" id="IPR046756">
    <property type="entry name" value="VAS1/VOA1_TM"/>
</dbReference>
<dbReference type="PANTHER" id="PTHR28285:SF1">
    <property type="entry name" value="PROTEIN BIG1"/>
    <property type="match status" value="1"/>
</dbReference>
<evidence type="ECO:0000256" key="1">
    <source>
        <dbReference type="ARBA" id="ARBA00004115"/>
    </source>
</evidence>
<sequence length="289" mass="31019">MARLALLLSLSPLAFAFSNTSPLLAWSTHRSSAIDRLPLPGANAHSFGVLESIISGDEVCIHDAVVIVEHPGLHASDLRNLPRSSHVARSLSSAPSSRQFAYLSSHTESAVDISSFAQSVSDRCNSKLVYTMPGQGAVSFTDGHKSVVVLSLPELEGTSRKNAMLEHDALLSSAFSTLPFENHLIIYTGSLSSHSKRQAQVDDSGNASPHRPVLDISPSSQAAAPKKTKGGILHRYQLLTPGLIIILLFVFFVFLPVLYFGISALASIQNPLRTEVAPKGFNASEKKNQ</sequence>
<reference evidence="14 15" key="1">
    <citation type="submission" date="2024-02" db="EMBL/GenBank/DDBJ databases">
        <title>A draft genome for the cacao thread blight pathogen Marasmius crinis-equi.</title>
        <authorList>
            <person name="Cohen S.P."/>
            <person name="Baruah I.K."/>
            <person name="Amoako-Attah I."/>
            <person name="Bukari Y."/>
            <person name="Meinhardt L.W."/>
            <person name="Bailey B.A."/>
        </authorList>
    </citation>
    <scope>NUCLEOTIDE SEQUENCE [LARGE SCALE GENOMIC DNA]</scope>
    <source>
        <strain evidence="14 15">GH-76</strain>
    </source>
</reference>